<comment type="caution">
    <text evidence="1">The sequence shown here is derived from an EMBL/GenBank/DDBJ whole genome shotgun (WGS) entry which is preliminary data.</text>
</comment>
<reference evidence="1 2" key="1">
    <citation type="submission" date="2017-09" db="EMBL/GenBank/DDBJ databases">
        <title>Bacterial strain isolated from the female urinary microbiota.</title>
        <authorList>
            <person name="Thomas-White K."/>
            <person name="Kumar N."/>
            <person name="Forster S."/>
            <person name="Putonti C."/>
            <person name="Lawley T."/>
            <person name="Wolfe A.J."/>
        </authorList>
    </citation>
    <scope>NUCLEOTIDE SEQUENCE [LARGE SCALE GENOMIC DNA]</scope>
    <source>
        <strain evidence="1 2">UMB0834</strain>
    </source>
</reference>
<organism evidence="1 2">
    <name type="scientific">Staphylococcus pettenkoferi</name>
    <dbReference type="NCBI Taxonomy" id="170573"/>
    <lineage>
        <taxon>Bacteria</taxon>
        <taxon>Bacillati</taxon>
        <taxon>Bacillota</taxon>
        <taxon>Bacilli</taxon>
        <taxon>Bacillales</taxon>
        <taxon>Staphylococcaceae</taxon>
        <taxon>Staphylococcus</taxon>
    </lineage>
</organism>
<keyword evidence="1" id="KW-0456">Lyase</keyword>
<accession>A0A2N6QLR9</accession>
<dbReference type="AlphaFoldDB" id="A0A2N6QLR9"/>
<dbReference type="STRING" id="170573.GCA_001076995_00483"/>
<name>A0A2N6QLR9_9STAP</name>
<dbReference type="EMBL" id="PNGG01000001">
    <property type="protein sequence ID" value="PMC20593.1"/>
    <property type="molecule type" value="Genomic_DNA"/>
</dbReference>
<dbReference type="Pfam" id="PF01063">
    <property type="entry name" value="Aminotran_4"/>
    <property type="match status" value="1"/>
</dbReference>
<dbReference type="Proteomes" id="UP000235748">
    <property type="component" value="Unassembled WGS sequence"/>
</dbReference>
<sequence>MQLFETMRLEDGQIPRLSYHYERLAHACDDLNFQFDPEKWHREIDHLMSHYPNGVWRLKVRVDAQGEVTSEIAELPTKSRFSARFKLSQSSVDPSVVTHKTTDRSHLEHDHQTDLILLYRSDGKVLEFDIGNVVIEEAGEWYTPANDEDLLEGCKRRELLATGKLQIRNYQKAELIEKLRAQQIKVYMINSLREVAEVDIHL</sequence>
<dbReference type="InterPro" id="IPR043131">
    <property type="entry name" value="BCAT-like_N"/>
</dbReference>
<dbReference type="RefSeq" id="WP_070503188.1">
    <property type="nucleotide sequence ID" value="NZ_JAASJD010000002.1"/>
</dbReference>
<dbReference type="InterPro" id="IPR036038">
    <property type="entry name" value="Aminotransferase-like"/>
</dbReference>
<dbReference type="GO" id="GO:0016829">
    <property type="term" value="F:lyase activity"/>
    <property type="evidence" value="ECO:0007669"/>
    <property type="project" value="UniProtKB-KW"/>
</dbReference>
<dbReference type="Gene3D" id="3.20.10.10">
    <property type="entry name" value="D-amino Acid Aminotransferase, subunit A, domain 2"/>
    <property type="match status" value="1"/>
</dbReference>
<dbReference type="Gene3D" id="3.30.470.10">
    <property type="match status" value="1"/>
</dbReference>
<dbReference type="InterPro" id="IPR043132">
    <property type="entry name" value="BCAT-like_C"/>
</dbReference>
<evidence type="ECO:0000313" key="2">
    <source>
        <dbReference type="Proteomes" id="UP000235748"/>
    </source>
</evidence>
<protein>
    <submittedName>
        <fullName evidence="1">Aminodeoxychorismate lyase</fullName>
    </submittedName>
</protein>
<gene>
    <name evidence="1" type="ORF">CJ235_02650</name>
</gene>
<proteinExistence type="predicted"/>
<evidence type="ECO:0000313" key="1">
    <source>
        <dbReference type="EMBL" id="PMC20593.1"/>
    </source>
</evidence>
<dbReference type="SUPFAM" id="SSF56752">
    <property type="entry name" value="D-aminoacid aminotransferase-like PLP-dependent enzymes"/>
    <property type="match status" value="1"/>
</dbReference>
<dbReference type="InterPro" id="IPR001544">
    <property type="entry name" value="Aminotrans_IV"/>
</dbReference>